<dbReference type="UniPathway" id="UPA00251">
    <property type="reaction ID" value="UER00324"/>
</dbReference>
<reference evidence="16 17" key="1">
    <citation type="submission" date="2017-01" db="EMBL/GenBank/DDBJ databases">
        <title>Complete genome sequence of esterase-producing bacterium Croceicoccus marinus E4A9.</title>
        <authorList>
            <person name="Wu Y.-H."/>
            <person name="Cheng H."/>
            <person name="Xu L."/>
            <person name="Huo Y.-Y."/>
            <person name="Wang C.-S."/>
            <person name="Xu X.-W."/>
        </authorList>
    </citation>
    <scope>NUCLEOTIDE SEQUENCE [LARGE SCALE GENOMIC DNA]</scope>
    <source>
        <strain evidence="16 17">E4A9</strain>
    </source>
</reference>
<evidence type="ECO:0000256" key="14">
    <source>
        <dbReference type="PIRNR" id="PIRNR004638"/>
    </source>
</evidence>
<keyword evidence="17" id="KW-1185">Reference proteome</keyword>
<evidence type="ECO:0000313" key="17">
    <source>
        <dbReference type="Proteomes" id="UP000195807"/>
    </source>
</evidence>
<dbReference type="GO" id="GO:0006782">
    <property type="term" value="P:protoporphyrinogen IX biosynthetic process"/>
    <property type="evidence" value="ECO:0007669"/>
    <property type="project" value="UniProtKB-UniRule"/>
</dbReference>
<keyword evidence="5 14" id="KW-1003">Cell membrane</keyword>
<comment type="cofactor">
    <cofactor evidence="14">
        <name>heme b</name>
        <dbReference type="ChEBI" id="CHEBI:60344"/>
    </cofactor>
    <text evidence="14">Binds 1 heme b (iron(II)-protoporphyrin IX) group per subunit.</text>
</comment>
<comment type="catalytic activity">
    <reaction evidence="13 14">
        <text>protoporphyrinogen IX + 3 A = protoporphyrin IX + 3 AH2</text>
        <dbReference type="Rhea" id="RHEA:62000"/>
        <dbReference type="ChEBI" id="CHEBI:13193"/>
        <dbReference type="ChEBI" id="CHEBI:17499"/>
        <dbReference type="ChEBI" id="CHEBI:57306"/>
        <dbReference type="ChEBI" id="CHEBI:57307"/>
    </reaction>
</comment>
<evidence type="ECO:0000256" key="3">
    <source>
        <dbReference type="ARBA" id="ARBA00006501"/>
    </source>
</evidence>
<feature type="transmembrane region" description="Helical" evidence="15">
    <location>
        <begin position="115"/>
        <end position="135"/>
    </location>
</feature>
<dbReference type="PANTHER" id="PTHR40255">
    <property type="entry name" value="UPF0093 MEMBRANE PROTEIN SLR1790"/>
    <property type="match status" value="1"/>
</dbReference>
<dbReference type="GO" id="GO:0005886">
    <property type="term" value="C:plasma membrane"/>
    <property type="evidence" value="ECO:0007669"/>
    <property type="project" value="UniProtKB-SubCell"/>
</dbReference>
<comment type="function">
    <text evidence="14">Catalyzes the oxidation of protoporphyrinogen IX to protoporphyrin IX.</text>
</comment>
<keyword evidence="7 15" id="KW-0812">Transmembrane</keyword>
<feature type="transmembrane region" description="Helical" evidence="15">
    <location>
        <begin position="50"/>
        <end position="72"/>
    </location>
</feature>
<dbReference type="KEGG" id="cman:A9D14_11345"/>
<dbReference type="AlphaFoldDB" id="A0A1Z1FD42"/>
<dbReference type="PIRSF" id="PIRSF004638">
    <property type="entry name" value="UCP004638"/>
    <property type="match status" value="1"/>
</dbReference>
<evidence type="ECO:0000256" key="2">
    <source>
        <dbReference type="ARBA" id="ARBA00005073"/>
    </source>
</evidence>
<evidence type="ECO:0000256" key="9">
    <source>
        <dbReference type="ARBA" id="ARBA00022989"/>
    </source>
</evidence>
<comment type="subcellular location">
    <subcellularLocation>
        <location evidence="1">Cell membrane</location>
        <topology evidence="1">Multi-pass membrane protein</topology>
    </subcellularLocation>
</comment>
<keyword evidence="6 14" id="KW-0349">Heme</keyword>
<evidence type="ECO:0000256" key="6">
    <source>
        <dbReference type="ARBA" id="ARBA00022617"/>
    </source>
</evidence>
<evidence type="ECO:0000256" key="5">
    <source>
        <dbReference type="ARBA" id="ARBA00022475"/>
    </source>
</evidence>
<evidence type="ECO:0000256" key="15">
    <source>
        <dbReference type="SAM" id="Phobius"/>
    </source>
</evidence>
<feature type="transmembrane region" description="Helical" evidence="15">
    <location>
        <begin position="6"/>
        <end position="29"/>
    </location>
</feature>
<evidence type="ECO:0000256" key="12">
    <source>
        <dbReference type="ARBA" id="ARBA00023136"/>
    </source>
</evidence>
<evidence type="ECO:0000256" key="4">
    <source>
        <dbReference type="ARBA" id="ARBA00017504"/>
    </source>
</evidence>
<dbReference type="OrthoDB" id="7570050at2"/>
<proteinExistence type="inferred from homology"/>
<keyword evidence="8 14" id="KW-0479">Metal-binding</keyword>
<dbReference type="STRING" id="450378.GCA_001661675_02280"/>
<dbReference type="PANTHER" id="PTHR40255:SF1">
    <property type="entry name" value="PROTOPORPHYRINOGEN IX OXIDASE"/>
    <property type="match status" value="1"/>
</dbReference>
<dbReference type="RefSeq" id="WP_066846494.1">
    <property type="nucleotide sequence ID" value="NZ_CP019602.1"/>
</dbReference>
<dbReference type="GO" id="GO:0046872">
    <property type="term" value="F:metal ion binding"/>
    <property type="evidence" value="ECO:0007669"/>
    <property type="project" value="UniProtKB-UniRule"/>
</dbReference>
<keyword evidence="10" id="KW-0560">Oxidoreductase</keyword>
<dbReference type="EC" id="1.3.99.-" evidence="14"/>
<feature type="transmembrane region" description="Helical" evidence="15">
    <location>
        <begin position="78"/>
        <end position="103"/>
    </location>
</feature>
<dbReference type="InterPro" id="IPR005265">
    <property type="entry name" value="HemJ-like"/>
</dbReference>
<evidence type="ECO:0000256" key="11">
    <source>
        <dbReference type="ARBA" id="ARBA00023004"/>
    </source>
</evidence>
<comment type="similarity">
    <text evidence="3 14">Belongs to the HemJ family.</text>
</comment>
<evidence type="ECO:0000256" key="13">
    <source>
        <dbReference type="ARBA" id="ARBA00048390"/>
    </source>
</evidence>
<gene>
    <name evidence="16" type="ORF">A9D14_11345</name>
</gene>
<dbReference type="GO" id="GO:0070818">
    <property type="term" value="F:protoporphyrinogen oxidase activity"/>
    <property type="evidence" value="ECO:0007669"/>
    <property type="project" value="UniProtKB-UniRule"/>
</dbReference>
<protein>
    <recommendedName>
        <fullName evidence="4 14">Protoporphyrinogen IX oxidase</fullName>
        <ecNumber evidence="14">1.3.99.-</ecNumber>
    </recommendedName>
</protein>
<sequence>MILSLVKAIHIAALIIWCAGLVGLPLMLSKHEIGENQASYSQLRLLTHRAYSYFVTPAAIIAIAAGTALIFLASAFTLWMFVKLLAVGVLVSLHAWIGHLVVLMSERRGRYAPRSALPTLLPIMIAMVAILFLVLGKPALESFAPAWLTQPLGHELPVDETPI</sequence>
<evidence type="ECO:0000256" key="8">
    <source>
        <dbReference type="ARBA" id="ARBA00022723"/>
    </source>
</evidence>
<comment type="pathway">
    <text evidence="2 14">Porphyrin-containing compound metabolism; protoporphyrin-IX biosynthesis; protoporphyrin-IX from protoporphyrinogen-IX: step 1/1.</text>
</comment>
<name>A0A1Z1FD42_9SPHN</name>
<dbReference type="EMBL" id="CP019602">
    <property type="protein sequence ID" value="ARU16662.1"/>
    <property type="molecule type" value="Genomic_DNA"/>
</dbReference>
<evidence type="ECO:0000256" key="7">
    <source>
        <dbReference type="ARBA" id="ARBA00022692"/>
    </source>
</evidence>
<keyword evidence="9 15" id="KW-1133">Transmembrane helix</keyword>
<keyword evidence="11 14" id="KW-0408">Iron</keyword>
<dbReference type="Proteomes" id="UP000195807">
    <property type="component" value="Chromosome"/>
</dbReference>
<evidence type="ECO:0000256" key="1">
    <source>
        <dbReference type="ARBA" id="ARBA00004651"/>
    </source>
</evidence>
<organism evidence="16 17">
    <name type="scientific">Croceicoccus marinus</name>
    <dbReference type="NCBI Taxonomy" id="450378"/>
    <lineage>
        <taxon>Bacteria</taxon>
        <taxon>Pseudomonadati</taxon>
        <taxon>Pseudomonadota</taxon>
        <taxon>Alphaproteobacteria</taxon>
        <taxon>Sphingomonadales</taxon>
        <taxon>Erythrobacteraceae</taxon>
        <taxon>Croceicoccus</taxon>
    </lineage>
</organism>
<keyword evidence="12 14" id="KW-0472">Membrane</keyword>
<evidence type="ECO:0000256" key="10">
    <source>
        <dbReference type="ARBA" id="ARBA00023002"/>
    </source>
</evidence>
<accession>A0A1Z1FD42</accession>
<dbReference type="Pfam" id="PF03653">
    <property type="entry name" value="UPF0093"/>
    <property type="match status" value="1"/>
</dbReference>
<evidence type="ECO:0000313" key="16">
    <source>
        <dbReference type="EMBL" id="ARU16662.1"/>
    </source>
</evidence>